<proteinExistence type="predicted"/>
<dbReference type="OrthoDB" id="5596291at2759"/>
<dbReference type="Proteomes" id="UP000516437">
    <property type="component" value="Chromosome 4"/>
</dbReference>
<organism evidence="1 2">
    <name type="scientific">Morella rubra</name>
    <name type="common">Chinese bayberry</name>
    <dbReference type="NCBI Taxonomy" id="262757"/>
    <lineage>
        <taxon>Eukaryota</taxon>
        <taxon>Viridiplantae</taxon>
        <taxon>Streptophyta</taxon>
        <taxon>Embryophyta</taxon>
        <taxon>Tracheophyta</taxon>
        <taxon>Spermatophyta</taxon>
        <taxon>Magnoliopsida</taxon>
        <taxon>eudicotyledons</taxon>
        <taxon>Gunneridae</taxon>
        <taxon>Pentapetalae</taxon>
        <taxon>rosids</taxon>
        <taxon>fabids</taxon>
        <taxon>Fagales</taxon>
        <taxon>Myricaceae</taxon>
        <taxon>Morella</taxon>
    </lineage>
</organism>
<dbReference type="Gene3D" id="3.30.420.10">
    <property type="entry name" value="Ribonuclease H-like superfamily/Ribonuclease H"/>
    <property type="match status" value="1"/>
</dbReference>
<reference evidence="1 2" key="1">
    <citation type="journal article" date="2019" name="Plant Biotechnol. J.">
        <title>The red bayberry genome and genetic basis of sex determination.</title>
        <authorList>
            <person name="Jia H.M."/>
            <person name="Jia H.J."/>
            <person name="Cai Q.L."/>
            <person name="Wang Y."/>
            <person name="Zhao H.B."/>
            <person name="Yang W.F."/>
            <person name="Wang G.Y."/>
            <person name="Li Y.H."/>
            <person name="Zhan D.L."/>
            <person name="Shen Y.T."/>
            <person name="Niu Q.F."/>
            <person name="Chang L."/>
            <person name="Qiu J."/>
            <person name="Zhao L."/>
            <person name="Xie H.B."/>
            <person name="Fu W.Y."/>
            <person name="Jin J."/>
            <person name="Li X.W."/>
            <person name="Jiao Y."/>
            <person name="Zhou C.C."/>
            <person name="Tu T."/>
            <person name="Chai C.Y."/>
            <person name="Gao J.L."/>
            <person name="Fan L.J."/>
            <person name="van de Weg E."/>
            <person name="Wang J.Y."/>
            <person name="Gao Z.S."/>
        </authorList>
    </citation>
    <scope>NUCLEOTIDE SEQUENCE [LARGE SCALE GENOMIC DNA]</scope>
    <source>
        <tissue evidence="1">Leaves</tissue>
    </source>
</reference>
<name>A0A6A1VWR1_9ROSI</name>
<dbReference type="InterPro" id="IPR036397">
    <property type="entry name" value="RNaseH_sf"/>
</dbReference>
<evidence type="ECO:0000313" key="2">
    <source>
        <dbReference type="Proteomes" id="UP000516437"/>
    </source>
</evidence>
<sequence>MIISMLKAKLDSKNDAWVEEILVALWAYRTTTCTLTGETSFSLTYGAEAVILIEMAFTLIE</sequence>
<dbReference type="AlphaFoldDB" id="A0A6A1VWR1"/>
<gene>
    <name evidence="1" type="ORF">CJ030_MR4G023081</name>
</gene>
<comment type="caution">
    <text evidence="1">The sequence shown here is derived from an EMBL/GenBank/DDBJ whole genome shotgun (WGS) entry which is preliminary data.</text>
</comment>
<dbReference type="GO" id="GO:0003676">
    <property type="term" value="F:nucleic acid binding"/>
    <property type="evidence" value="ECO:0007669"/>
    <property type="project" value="InterPro"/>
</dbReference>
<dbReference type="PANTHER" id="PTHR48475">
    <property type="entry name" value="RIBONUCLEASE H"/>
    <property type="match status" value="1"/>
</dbReference>
<dbReference type="PANTHER" id="PTHR48475:SF2">
    <property type="entry name" value="RIBONUCLEASE H"/>
    <property type="match status" value="1"/>
</dbReference>
<accession>A0A6A1VWR1</accession>
<protein>
    <submittedName>
        <fullName evidence="1">Uncharacterized protein</fullName>
    </submittedName>
</protein>
<evidence type="ECO:0000313" key="1">
    <source>
        <dbReference type="EMBL" id="KAB1216506.1"/>
    </source>
</evidence>
<keyword evidence="2" id="KW-1185">Reference proteome</keyword>
<dbReference type="EMBL" id="RXIC02000022">
    <property type="protein sequence ID" value="KAB1216506.1"/>
    <property type="molecule type" value="Genomic_DNA"/>
</dbReference>